<comment type="caution">
    <text evidence="2">The sequence shown here is derived from an EMBL/GenBank/DDBJ whole genome shotgun (WGS) entry which is preliminary data.</text>
</comment>
<reference evidence="2" key="1">
    <citation type="journal article" date="2023" name="IScience">
        <title>Live-bearing cockroach genome reveals convergent evolutionary mechanisms linked to viviparity in insects and beyond.</title>
        <authorList>
            <person name="Fouks B."/>
            <person name="Harrison M.C."/>
            <person name="Mikhailova A.A."/>
            <person name="Marchal E."/>
            <person name="English S."/>
            <person name="Carruthers M."/>
            <person name="Jennings E.C."/>
            <person name="Chiamaka E.L."/>
            <person name="Frigard R.A."/>
            <person name="Pippel M."/>
            <person name="Attardo G.M."/>
            <person name="Benoit J.B."/>
            <person name="Bornberg-Bauer E."/>
            <person name="Tobe S.S."/>
        </authorList>
    </citation>
    <scope>NUCLEOTIDE SEQUENCE</scope>
    <source>
        <strain evidence="2">Stay&amp;Tobe</strain>
    </source>
</reference>
<evidence type="ECO:0000313" key="3">
    <source>
        <dbReference type="Proteomes" id="UP001233999"/>
    </source>
</evidence>
<sequence>GIISQMPLTSSYLILETVCCRLPPSCLHYCLHVSFHVNLVSLFLPSVLIDCPYLTSMHYILFSVNLLLLKNLKNFLTTVCIRRFLTVFLIFLTLNYGKEISRFSGFCAENFVANRFYHCLQSIHQNLFLQLLISSFHFSGRDKVSTHCTQNIQKLRRTTHRPHLPLLRHRRSSSPYHHQHHSPPQLSSSNGGAVLLCRTKTELKIHVAGVESLYTLSCFENYLCKKLFTINYTRPKPVTQTYHSLIMTCGIMPKRLLYPNDGLLFIHLLFAYLLCSFLLLLVIKVL</sequence>
<proteinExistence type="predicted"/>
<protein>
    <submittedName>
        <fullName evidence="2">Uncharacterized protein</fullName>
    </submittedName>
</protein>
<keyword evidence="1" id="KW-0472">Membrane</keyword>
<keyword evidence="1" id="KW-0812">Transmembrane</keyword>
<feature type="transmembrane region" description="Helical" evidence="1">
    <location>
        <begin position="262"/>
        <end position="283"/>
    </location>
</feature>
<dbReference type="Proteomes" id="UP001233999">
    <property type="component" value="Unassembled WGS sequence"/>
</dbReference>
<evidence type="ECO:0000313" key="2">
    <source>
        <dbReference type="EMBL" id="KAJ9599736.1"/>
    </source>
</evidence>
<reference evidence="2" key="2">
    <citation type="submission" date="2023-05" db="EMBL/GenBank/DDBJ databases">
        <authorList>
            <person name="Fouks B."/>
        </authorList>
    </citation>
    <scope>NUCLEOTIDE SEQUENCE</scope>
    <source>
        <strain evidence="2">Stay&amp;Tobe</strain>
        <tissue evidence="2">Testes</tissue>
    </source>
</reference>
<dbReference type="EMBL" id="JASPKZ010000577">
    <property type="protein sequence ID" value="KAJ9599736.1"/>
    <property type="molecule type" value="Genomic_DNA"/>
</dbReference>
<keyword evidence="1" id="KW-1133">Transmembrane helix</keyword>
<accession>A0AAD8AIP6</accession>
<keyword evidence="3" id="KW-1185">Reference proteome</keyword>
<organism evidence="2 3">
    <name type="scientific">Diploptera punctata</name>
    <name type="common">Pacific beetle cockroach</name>
    <dbReference type="NCBI Taxonomy" id="6984"/>
    <lineage>
        <taxon>Eukaryota</taxon>
        <taxon>Metazoa</taxon>
        <taxon>Ecdysozoa</taxon>
        <taxon>Arthropoda</taxon>
        <taxon>Hexapoda</taxon>
        <taxon>Insecta</taxon>
        <taxon>Pterygota</taxon>
        <taxon>Neoptera</taxon>
        <taxon>Polyneoptera</taxon>
        <taxon>Dictyoptera</taxon>
        <taxon>Blattodea</taxon>
        <taxon>Blaberoidea</taxon>
        <taxon>Blaberidae</taxon>
        <taxon>Diplopterinae</taxon>
        <taxon>Diploptera</taxon>
    </lineage>
</organism>
<feature type="non-terminal residue" evidence="2">
    <location>
        <position position="1"/>
    </location>
</feature>
<evidence type="ECO:0000256" key="1">
    <source>
        <dbReference type="SAM" id="Phobius"/>
    </source>
</evidence>
<gene>
    <name evidence="2" type="ORF">L9F63_026414</name>
</gene>
<feature type="non-terminal residue" evidence="2">
    <location>
        <position position="286"/>
    </location>
</feature>
<name>A0AAD8AIP6_DIPPU</name>
<dbReference type="AlphaFoldDB" id="A0AAD8AIP6"/>